<keyword evidence="1" id="KW-0732">Signal</keyword>
<dbReference type="InParanoid" id="A0A4Q1BM84"/>
<evidence type="ECO:0000256" key="1">
    <source>
        <dbReference type="SAM" id="SignalP"/>
    </source>
</evidence>
<dbReference type="Gene3D" id="2.80.10.50">
    <property type="match status" value="1"/>
</dbReference>
<dbReference type="Proteomes" id="UP000289152">
    <property type="component" value="Unassembled WGS sequence"/>
</dbReference>
<dbReference type="OrthoDB" id="6770063at2759"/>
<dbReference type="SUPFAM" id="SSF50370">
    <property type="entry name" value="Ricin B-like lectins"/>
    <property type="match status" value="1"/>
</dbReference>
<keyword evidence="4" id="KW-1185">Reference proteome</keyword>
<name>A0A4Q1BM84_TREME</name>
<protein>
    <recommendedName>
        <fullName evidence="2">Ricin B lectin domain-containing protein</fullName>
    </recommendedName>
</protein>
<dbReference type="EMBL" id="SDIL01000039">
    <property type="protein sequence ID" value="RXK38925.1"/>
    <property type="molecule type" value="Genomic_DNA"/>
</dbReference>
<proteinExistence type="predicted"/>
<evidence type="ECO:0000313" key="4">
    <source>
        <dbReference type="Proteomes" id="UP000289152"/>
    </source>
</evidence>
<feature type="chain" id="PRO_5020252502" description="Ricin B lectin domain-containing protein" evidence="1">
    <location>
        <begin position="18"/>
        <end position="154"/>
    </location>
</feature>
<dbReference type="AlphaFoldDB" id="A0A4Q1BM84"/>
<sequence>MLSLLLGILTLTSLSLASPLSNPEIVKKDLNKRYTNVNIVSGVDGKLLAAAPKTGDGSIVTSVSPGTFWATVWDINPGAGQVTLVGGSLVLDAGEALNGGQLVVKSPDGSSGQNWYLTDDNRIAITGGTACLDEGENGAQTWDCTTGNDNQGEF</sequence>
<evidence type="ECO:0000313" key="3">
    <source>
        <dbReference type="EMBL" id="RXK38925.1"/>
    </source>
</evidence>
<gene>
    <name evidence="3" type="ORF">M231_03770</name>
</gene>
<evidence type="ECO:0000259" key="2">
    <source>
        <dbReference type="Pfam" id="PF00652"/>
    </source>
</evidence>
<dbReference type="VEuPathDB" id="FungiDB:TREMEDRAFT_61430"/>
<organism evidence="3 4">
    <name type="scientific">Tremella mesenterica</name>
    <name type="common">Jelly fungus</name>
    <dbReference type="NCBI Taxonomy" id="5217"/>
    <lineage>
        <taxon>Eukaryota</taxon>
        <taxon>Fungi</taxon>
        <taxon>Dikarya</taxon>
        <taxon>Basidiomycota</taxon>
        <taxon>Agaricomycotina</taxon>
        <taxon>Tremellomycetes</taxon>
        <taxon>Tremellales</taxon>
        <taxon>Tremellaceae</taxon>
        <taxon>Tremella</taxon>
    </lineage>
</organism>
<dbReference type="Pfam" id="PF00652">
    <property type="entry name" value="Ricin_B_lectin"/>
    <property type="match status" value="1"/>
</dbReference>
<feature type="signal peptide" evidence="1">
    <location>
        <begin position="1"/>
        <end position="17"/>
    </location>
</feature>
<dbReference type="InterPro" id="IPR000772">
    <property type="entry name" value="Ricin_B_lectin"/>
</dbReference>
<feature type="domain" description="Ricin B lectin" evidence="2">
    <location>
        <begin position="82"/>
        <end position="151"/>
    </location>
</feature>
<comment type="caution">
    <text evidence="3">The sequence shown here is derived from an EMBL/GenBank/DDBJ whole genome shotgun (WGS) entry which is preliminary data.</text>
</comment>
<dbReference type="PROSITE" id="PS50231">
    <property type="entry name" value="RICIN_B_LECTIN"/>
    <property type="match status" value="1"/>
</dbReference>
<accession>A0A4Q1BM84</accession>
<dbReference type="InterPro" id="IPR035992">
    <property type="entry name" value="Ricin_B-like_lectins"/>
</dbReference>
<reference evidence="3 4" key="1">
    <citation type="submission" date="2016-06" db="EMBL/GenBank/DDBJ databases">
        <title>Evolution of pathogenesis and genome organization in the Tremellales.</title>
        <authorList>
            <person name="Cuomo C."/>
            <person name="Litvintseva A."/>
            <person name="Heitman J."/>
            <person name="Chen Y."/>
            <person name="Sun S."/>
            <person name="Springer D."/>
            <person name="Dromer F."/>
            <person name="Young S."/>
            <person name="Zeng Q."/>
            <person name="Chapman S."/>
            <person name="Gujja S."/>
            <person name="Saif S."/>
            <person name="Birren B."/>
        </authorList>
    </citation>
    <scope>NUCLEOTIDE SEQUENCE [LARGE SCALE GENOMIC DNA]</scope>
    <source>
        <strain evidence="3 4">ATCC 28783</strain>
    </source>
</reference>